<evidence type="ECO:0000313" key="8">
    <source>
        <dbReference type="Proteomes" id="UP000667802"/>
    </source>
</evidence>
<dbReference type="EMBL" id="JAALHA020000019">
    <property type="protein sequence ID" value="MDR9898609.1"/>
    <property type="molecule type" value="Genomic_DNA"/>
</dbReference>
<sequence length="298" mass="33925">MSRVIFKLASGLNKNMECNHLDRYLSSEKVEVILEGAMREFLAHGFAATTMDQISAAAGVSKTTIYNHFGDKQGLFNALIQQLIKEIYYARFNPQKAQSMQDEASVILHKLAVSILNFDDIEQHWVAFFRLIVGESGRFPDLARAFVRNMEQLCIKDLTQFLGSRTELNLPDPEATARIFSGTLAHFLIIQELLHGKDILPMEPERLIKALIDLITLSQSQKNLDEEQYSGIRHKSSRRKRSDSGQFASDYQDDPKRLRSIRLTDTAWEKLAAIAAKNDMTRSEIIEIFARNQASEDE</sequence>
<dbReference type="GO" id="GO:0045892">
    <property type="term" value="P:negative regulation of DNA-templated transcription"/>
    <property type="evidence" value="ECO:0007669"/>
    <property type="project" value="UniProtKB-ARBA"/>
</dbReference>
<evidence type="ECO:0000256" key="2">
    <source>
        <dbReference type="ARBA" id="ARBA00023125"/>
    </source>
</evidence>
<evidence type="ECO:0000256" key="1">
    <source>
        <dbReference type="ARBA" id="ARBA00023015"/>
    </source>
</evidence>
<dbReference type="InterPro" id="IPR001647">
    <property type="entry name" value="HTH_TetR"/>
</dbReference>
<organism evidence="7 8">
    <name type="scientific">Aetokthonos hydrillicola Thurmond2011</name>
    <dbReference type="NCBI Taxonomy" id="2712845"/>
    <lineage>
        <taxon>Bacteria</taxon>
        <taxon>Bacillati</taxon>
        <taxon>Cyanobacteriota</taxon>
        <taxon>Cyanophyceae</taxon>
        <taxon>Nostocales</taxon>
        <taxon>Hapalosiphonaceae</taxon>
        <taxon>Aetokthonos</taxon>
    </lineage>
</organism>
<feature type="domain" description="HTH tetR-type" evidence="6">
    <location>
        <begin position="27"/>
        <end position="87"/>
    </location>
</feature>
<dbReference type="PANTHER" id="PTHR30055">
    <property type="entry name" value="HTH-TYPE TRANSCRIPTIONAL REGULATOR RUTR"/>
    <property type="match status" value="1"/>
</dbReference>
<evidence type="ECO:0000259" key="6">
    <source>
        <dbReference type="PROSITE" id="PS50977"/>
    </source>
</evidence>
<dbReference type="Pfam" id="PF14246">
    <property type="entry name" value="TetR_C_7"/>
    <property type="match status" value="1"/>
</dbReference>
<evidence type="ECO:0000256" key="3">
    <source>
        <dbReference type="ARBA" id="ARBA00023163"/>
    </source>
</evidence>
<feature type="region of interest" description="Disordered" evidence="5">
    <location>
        <begin position="226"/>
        <end position="252"/>
    </location>
</feature>
<dbReference type="Gene3D" id="1.10.357.10">
    <property type="entry name" value="Tetracycline Repressor, domain 2"/>
    <property type="match status" value="1"/>
</dbReference>
<proteinExistence type="predicted"/>
<accession>A0AAP5MCX7</accession>
<dbReference type="GO" id="GO:0003700">
    <property type="term" value="F:DNA-binding transcription factor activity"/>
    <property type="evidence" value="ECO:0007669"/>
    <property type="project" value="TreeGrafter"/>
</dbReference>
<gene>
    <name evidence="7" type="ORF">G7B40_029220</name>
</gene>
<dbReference type="InterPro" id="IPR039536">
    <property type="entry name" value="TetR_C_Proteobacteria"/>
</dbReference>
<keyword evidence="3" id="KW-0804">Transcription</keyword>
<keyword evidence="2 4" id="KW-0238">DNA-binding</keyword>
<evidence type="ECO:0000256" key="5">
    <source>
        <dbReference type="SAM" id="MobiDB-lite"/>
    </source>
</evidence>
<evidence type="ECO:0000256" key="4">
    <source>
        <dbReference type="PROSITE-ProRule" id="PRU00335"/>
    </source>
</evidence>
<dbReference type="PROSITE" id="PS01081">
    <property type="entry name" value="HTH_TETR_1"/>
    <property type="match status" value="1"/>
</dbReference>
<name>A0AAP5MCX7_9CYAN</name>
<dbReference type="FunFam" id="1.10.10.60:FF:000141">
    <property type="entry name" value="TetR family transcriptional regulator"/>
    <property type="match status" value="1"/>
</dbReference>
<evidence type="ECO:0000313" key="7">
    <source>
        <dbReference type="EMBL" id="MDR9898609.1"/>
    </source>
</evidence>
<dbReference type="PROSITE" id="PS50977">
    <property type="entry name" value="HTH_TETR_2"/>
    <property type="match status" value="1"/>
</dbReference>
<feature type="DNA-binding region" description="H-T-H motif" evidence="4">
    <location>
        <begin position="50"/>
        <end position="69"/>
    </location>
</feature>
<dbReference type="PRINTS" id="PR00455">
    <property type="entry name" value="HTHTETR"/>
</dbReference>
<feature type="compositionally biased region" description="Basic residues" evidence="5">
    <location>
        <begin position="232"/>
        <end position="241"/>
    </location>
</feature>
<keyword evidence="1" id="KW-0805">Transcription regulation</keyword>
<dbReference type="PANTHER" id="PTHR30055:SF234">
    <property type="entry name" value="HTH-TYPE TRANSCRIPTIONAL REGULATOR BETI"/>
    <property type="match status" value="1"/>
</dbReference>
<dbReference type="Proteomes" id="UP000667802">
    <property type="component" value="Unassembled WGS sequence"/>
</dbReference>
<protein>
    <submittedName>
        <fullName evidence="7">TetR/AcrR family transcriptional regulator</fullName>
    </submittedName>
</protein>
<dbReference type="InterPro" id="IPR009057">
    <property type="entry name" value="Homeodomain-like_sf"/>
</dbReference>
<dbReference type="InterPro" id="IPR050109">
    <property type="entry name" value="HTH-type_TetR-like_transc_reg"/>
</dbReference>
<comment type="caution">
    <text evidence="7">The sequence shown here is derived from an EMBL/GenBank/DDBJ whole genome shotgun (WGS) entry which is preliminary data.</text>
</comment>
<dbReference type="RefSeq" id="WP_243902162.1">
    <property type="nucleotide sequence ID" value="NZ_CAWQFN010000531.1"/>
</dbReference>
<dbReference type="Pfam" id="PF00440">
    <property type="entry name" value="TetR_N"/>
    <property type="match status" value="1"/>
</dbReference>
<dbReference type="SUPFAM" id="SSF46689">
    <property type="entry name" value="Homeodomain-like"/>
    <property type="match status" value="1"/>
</dbReference>
<dbReference type="InterPro" id="IPR023772">
    <property type="entry name" value="DNA-bd_HTH_TetR-type_CS"/>
</dbReference>
<dbReference type="AlphaFoldDB" id="A0AAP5MCX7"/>
<dbReference type="GO" id="GO:0000976">
    <property type="term" value="F:transcription cis-regulatory region binding"/>
    <property type="evidence" value="ECO:0007669"/>
    <property type="project" value="TreeGrafter"/>
</dbReference>
<keyword evidence="8" id="KW-1185">Reference proteome</keyword>
<reference evidence="8" key="1">
    <citation type="journal article" date="2021" name="Science">
        <title>Hunting the eagle killer: A cyanobacterial neurotoxin causes vacuolar myelinopathy.</title>
        <authorList>
            <person name="Breinlinger S."/>
            <person name="Phillips T.J."/>
            <person name="Haram B.N."/>
            <person name="Mares J."/>
            <person name="Martinez Yerena J.A."/>
            <person name="Hrouzek P."/>
            <person name="Sobotka R."/>
            <person name="Henderson W.M."/>
            <person name="Schmieder P."/>
            <person name="Williams S.M."/>
            <person name="Lauderdale J.D."/>
            <person name="Wilde H.D."/>
            <person name="Gerrin W."/>
            <person name="Kust A."/>
            <person name="Washington J.W."/>
            <person name="Wagner C."/>
            <person name="Geier B."/>
            <person name="Liebeke M."/>
            <person name="Enke H."/>
            <person name="Niedermeyer T.H.J."/>
            <person name="Wilde S.B."/>
        </authorList>
    </citation>
    <scope>NUCLEOTIDE SEQUENCE [LARGE SCALE GENOMIC DNA]</scope>
    <source>
        <strain evidence="8">Thurmond2011</strain>
    </source>
</reference>